<proteinExistence type="predicted"/>
<dbReference type="SUPFAM" id="SSF143990">
    <property type="entry name" value="YbiA-like"/>
    <property type="match status" value="1"/>
</dbReference>
<feature type="domain" description="NADAR" evidence="1">
    <location>
        <begin position="25"/>
        <end position="208"/>
    </location>
</feature>
<reference evidence="2" key="1">
    <citation type="journal article" date="2020" name="Stud. Mycol.">
        <title>101 Dothideomycetes genomes: a test case for predicting lifestyles and emergence of pathogens.</title>
        <authorList>
            <person name="Haridas S."/>
            <person name="Albert R."/>
            <person name="Binder M."/>
            <person name="Bloem J."/>
            <person name="Labutti K."/>
            <person name="Salamov A."/>
            <person name="Andreopoulos B."/>
            <person name="Baker S."/>
            <person name="Barry K."/>
            <person name="Bills G."/>
            <person name="Bluhm B."/>
            <person name="Cannon C."/>
            <person name="Castanera R."/>
            <person name="Culley D."/>
            <person name="Daum C."/>
            <person name="Ezra D."/>
            <person name="Gonzalez J."/>
            <person name="Henrissat B."/>
            <person name="Kuo A."/>
            <person name="Liang C."/>
            <person name="Lipzen A."/>
            <person name="Lutzoni F."/>
            <person name="Magnuson J."/>
            <person name="Mondo S."/>
            <person name="Nolan M."/>
            <person name="Ohm R."/>
            <person name="Pangilinan J."/>
            <person name="Park H.-J."/>
            <person name="Ramirez L."/>
            <person name="Alfaro M."/>
            <person name="Sun H."/>
            <person name="Tritt A."/>
            <person name="Yoshinaga Y."/>
            <person name="Zwiers L.-H."/>
            <person name="Turgeon B."/>
            <person name="Goodwin S."/>
            <person name="Spatafora J."/>
            <person name="Crous P."/>
            <person name="Grigoriev I."/>
        </authorList>
    </citation>
    <scope>NUCLEOTIDE SEQUENCE</scope>
    <source>
        <strain evidence="2">CBS 113818</strain>
    </source>
</reference>
<evidence type="ECO:0000259" key="1">
    <source>
        <dbReference type="Pfam" id="PF08719"/>
    </source>
</evidence>
<evidence type="ECO:0000313" key="3">
    <source>
        <dbReference type="Proteomes" id="UP000799424"/>
    </source>
</evidence>
<dbReference type="EMBL" id="MU006231">
    <property type="protein sequence ID" value="KAF2824027.1"/>
    <property type="molecule type" value="Genomic_DNA"/>
</dbReference>
<organism evidence="2 3">
    <name type="scientific">Ophiobolus disseminans</name>
    <dbReference type="NCBI Taxonomy" id="1469910"/>
    <lineage>
        <taxon>Eukaryota</taxon>
        <taxon>Fungi</taxon>
        <taxon>Dikarya</taxon>
        <taxon>Ascomycota</taxon>
        <taxon>Pezizomycotina</taxon>
        <taxon>Dothideomycetes</taxon>
        <taxon>Pleosporomycetidae</taxon>
        <taxon>Pleosporales</taxon>
        <taxon>Pleosporineae</taxon>
        <taxon>Phaeosphaeriaceae</taxon>
        <taxon>Ophiobolus</taxon>
    </lineage>
</organism>
<dbReference type="Gene3D" id="1.10.357.40">
    <property type="entry name" value="YbiA-like"/>
    <property type="match status" value="1"/>
</dbReference>
<dbReference type="CDD" id="cd15457">
    <property type="entry name" value="NADAR"/>
    <property type="match status" value="1"/>
</dbReference>
<keyword evidence="3" id="KW-1185">Reference proteome</keyword>
<dbReference type="OrthoDB" id="206452at2759"/>
<dbReference type="Proteomes" id="UP000799424">
    <property type="component" value="Unassembled WGS sequence"/>
</dbReference>
<dbReference type="NCBIfam" id="TIGR02464">
    <property type="entry name" value="ribofla_fusion"/>
    <property type="match status" value="1"/>
</dbReference>
<accession>A0A6A6ZUL0</accession>
<dbReference type="InterPro" id="IPR037238">
    <property type="entry name" value="YbiA-like_sf"/>
</dbReference>
<evidence type="ECO:0000313" key="2">
    <source>
        <dbReference type="EMBL" id="KAF2824027.1"/>
    </source>
</evidence>
<protein>
    <recommendedName>
        <fullName evidence="1">NADAR domain-containing protein</fullName>
    </recommendedName>
</protein>
<name>A0A6A6ZUL0_9PLEO</name>
<dbReference type="Pfam" id="PF08719">
    <property type="entry name" value="NADAR"/>
    <property type="match status" value="1"/>
</dbReference>
<sequence>MPRKKAHTINRLKKPLSESEHGTIFFYMPNVKPYGVFCQCYPSSIEIPTTSLHFLTTDSPPSTSKLTSSHILASYAPTLTLTCAEQSYMFSKALYFHDTDMCRRILASSDAKEQKKLGQRIASCSQDHWDVVKSRICKVSNWYKFTDPRNKCMKDILLGTGKRDLAEAARRDRVWGIRYNEGEAESFRGLWGENLLGNAVMCARERIRGFEEGREEWDRIALGEWDGEVDKDV</sequence>
<gene>
    <name evidence="2" type="ORF">CC86DRAFT_421778</name>
</gene>
<dbReference type="AlphaFoldDB" id="A0A6A6ZUL0"/>
<dbReference type="InterPro" id="IPR012816">
    <property type="entry name" value="NADAR"/>
</dbReference>